<sequence length="146" mass="15989">MSSINRIDNACLRLCFSGPPFTRLKLVISITQWSVTSVASFAFNLSALICLARGFEVFRTVVGPGFVINRIPGVKATSAAGNGLVDTFCNLHPGHNSCFTKSPCLEYCLWKLDLLNLSLIQGTNMKVAIRSSSLIWCKWVGNERCA</sequence>
<dbReference type="RefSeq" id="YP_009926580.1">
    <property type="nucleotide sequence ID" value="NC_050681.1"/>
</dbReference>
<keyword evidence="1" id="KW-0496">Mitochondrion</keyword>
<gene>
    <name evidence="1" type="primary">orf7</name>
</gene>
<dbReference type="AlphaFoldDB" id="A0A7G7YDS4"/>
<protein>
    <submittedName>
        <fullName evidence="1">Uncharacterized protein</fullName>
    </submittedName>
</protein>
<organism evidence="1">
    <name type="scientific">Wolfiporia cocos</name>
    <dbReference type="NCBI Taxonomy" id="81056"/>
    <lineage>
        <taxon>Eukaryota</taxon>
        <taxon>Fungi</taxon>
        <taxon>Dikarya</taxon>
        <taxon>Basidiomycota</taxon>
        <taxon>Agaricomycotina</taxon>
        <taxon>Agaricomycetes</taxon>
        <taxon>Polyporales</taxon>
        <taxon>Phaeolaceae</taxon>
        <taxon>Wolfiporia</taxon>
    </lineage>
</organism>
<dbReference type="GeneID" id="59143082"/>
<name>A0A7G7YDS4_9APHY</name>
<accession>A0A7G7YDS4</accession>
<dbReference type="EMBL" id="MT079861">
    <property type="protein sequence ID" value="QNH92644.1"/>
    <property type="molecule type" value="Genomic_DNA"/>
</dbReference>
<proteinExistence type="predicted"/>
<reference evidence="1" key="1">
    <citation type="journal article" date="2020" name="Front. Microbiol.">
        <title>Characterization of Two Mitochondrial Genomes and Gene Expression Analysis Reveal Clues for Variations, Evolution, and Large-Sclerotium Formation in Medical Fungus Wolfiporia cocos.</title>
        <authorList>
            <person name="Chen M."/>
            <person name="Chen N."/>
            <person name="Wu T."/>
            <person name="Bian Y."/>
            <person name="Deng Y."/>
            <person name="Xu Z."/>
        </authorList>
    </citation>
    <scope>NUCLEOTIDE SEQUENCE</scope>
    <source>
        <strain evidence="1">BL16</strain>
    </source>
</reference>
<geneLocation type="mitochondrion" evidence="1"/>
<evidence type="ECO:0000313" key="1">
    <source>
        <dbReference type="EMBL" id="QNH92644.1"/>
    </source>
</evidence>